<dbReference type="AlphaFoldDB" id="X1EWI8"/>
<evidence type="ECO:0000313" key="8">
    <source>
        <dbReference type="EMBL" id="GAH12963.1"/>
    </source>
</evidence>
<dbReference type="InterPro" id="IPR035906">
    <property type="entry name" value="MetI-like_sf"/>
</dbReference>
<dbReference type="Gene3D" id="1.10.3720.10">
    <property type="entry name" value="MetI-like"/>
    <property type="match status" value="1"/>
</dbReference>
<evidence type="ECO:0000256" key="6">
    <source>
        <dbReference type="ARBA" id="ARBA00023136"/>
    </source>
</evidence>
<keyword evidence="4 7" id="KW-0812">Transmembrane</keyword>
<accession>X1EWI8</accession>
<reference evidence="8" key="1">
    <citation type="journal article" date="2014" name="Front. Microbiol.">
        <title>High frequency of phylogenetically diverse reductive dehalogenase-homologous genes in deep subseafloor sedimentary metagenomes.</title>
        <authorList>
            <person name="Kawai M."/>
            <person name="Futagami T."/>
            <person name="Toyoda A."/>
            <person name="Takaki Y."/>
            <person name="Nishi S."/>
            <person name="Hori S."/>
            <person name="Arai W."/>
            <person name="Tsubouchi T."/>
            <person name="Morono Y."/>
            <person name="Uchiyama I."/>
            <person name="Ito T."/>
            <person name="Fujiyama A."/>
            <person name="Inagaki F."/>
            <person name="Takami H."/>
        </authorList>
    </citation>
    <scope>NUCLEOTIDE SEQUENCE</scope>
    <source>
        <strain evidence="8">Expedition CK06-06</strain>
    </source>
</reference>
<dbReference type="GO" id="GO:0005886">
    <property type="term" value="C:plasma membrane"/>
    <property type="evidence" value="ECO:0007669"/>
    <property type="project" value="UniProtKB-SubCell"/>
</dbReference>
<feature type="transmembrane region" description="Helical" evidence="7">
    <location>
        <begin position="43"/>
        <end position="63"/>
    </location>
</feature>
<gene>
    <name evidence="8" type="ORF">S01H4_58186</name>
</gene>
<keyword evidence="6 7" id="KW-0472">Membrane</keyword>
<evidence type="ECO:0000256" key="1">
    <source>
        <dbReference type="ARBA" id="ARBA00004651"/>
    </source>
</evidence>
<comment type="subcellular location">
    <subcellularLocation>
        <location evidence="1">Cell membrane</location>
        <topology evidence="1">Multi-pass membrane protein</topology>
    </subcellularLocation>
</comment>
<evidence type="ECO:0000256" key="3">
    <source>
        <dbReference type="ARBA" id="ARBA00022475"/>
    </source>
</evidence>
<evidence type="ECO:0000256" key="5">
    <source>
        <dbReference type="ARBA" id="ARBA00022989"/>
    </source>
</evidence>
<dbReference type="EMBL" id="BART01033959">
    <property type="protein sequence ID" value="GAH12963.1"/>
    <property type="molecule type" value="Genomic_DNA"/>
</dbReference>
<keyword evidence="5 7" id="KW-1133">Transmembrane helix</keyword>
<name>X1EWI8_9ZZZZ</name>
<proteinExistence type="predicted"/>
<evidence type="ECO:0008006" key="9">
    <source>
        <dbReference type="Google" id="ProtNLM"/>
    </source>
</evidence>
<dbReference type="PANTHER" id="PTHR43744">
    <property type="entry name" value="ABC TRANSPORTER PERMEASE PROTEIN MG189-RELATED-RELATED"/>
    <property type="match status" value="1"/>
</dbReference>
<sequence length="78" mass="8790">IILVNALWVWNELLIAVIFLQRDNLKTLMVGLTVFKSRYNLDIPVTMAGLVLATIPMLALYFAGQKYFIRGMTSGSLK</sequence>
<dbReference type="SUPFAM" id="SSF161098">
    <property type="entry name" value="MetI-like"/>
    <property type="match status" value="1"/>
</dbReference>
<feature type="non-terminal residue" evidence="8">
    <location>
        <position position="1"/>
    </location>
</feature>
<keyword evidence="2" id="KW-0813">Transport</keyword>
<dbReference type="PANTHER" id="PTHR43744:SF8">
    <property type="entry name" value="SN-GLYCEROL-3-PHOSPHATE TRANSPORT SYSTEM PERMEASE PROTEIN UGPE"/>
    <property type="match status" value="1"/>
</dbReference>
<evidence type="ECO:0000256" key="4">
    <source>
        <dbReference type="ARBA" id="ARBA00022692"/>
    </source>
</evidence>
<keyword evidence="3" id="KW-1003">Cell membrane</keyword>
<protein>
    <recommendedName>
        <fullName evidence="9">ABC transmembrane type-1 domain-containing protein</fullName>
    </recommendedName>
</protein>
<evidence type="ECO:0000256" key="2">
    <source>
        <dbReference type="ARBA" id="ARBA00022448"/>
    </source>
</evidence>
<organism evidence="8">
    <name type="scientific">marine sediment metagenome</name>
    <dbReference type="NCBI Taxonomy" id="412755"/>
    <lineage>
        <taxon>unclassified sequences</taxon>
        <taxon>metagenomes</taxon>
        <taxon>ecological metagenomes</taxon>
    </lineage>
</organism>
<comment type="caution">
    <text evidence="8">The sequence shown here is derived from an EMBL/GenBank/DDBJ whole genome shotgun (WGS) entry which is preliminary data.</text>
</comment>
<evidence type="ECO:0000256" key="7">
    <source>
        <dbReference type="SAM" id="Phobius"/>
    </source>
</evidence>